<evidence type="ECO:0000256" key="4">
    <source>
        <dbReference type="ARBA" id="ARBA00022692"/>
    </source>
</evidence>
<feature type="transmembrane region" description="Helical" evidence="9">
    <location>
        <begin position="490"/>
        <end position="513"/>
    </location>
</feature>
<evidence type="ECO:0000256" key="1">
    <source>
        <dbReference type="ARBA" id="ARBA00022448"/>
    </source>
</evidence>
<feature type="transmembrane region" description="Helical" evidence="9">
    <location>
        <begin position="534"/>
        <end position="561"/>
    </location>
</feature>
<evidence type="ECO:0000313" key="11">
    <source>
        <dbReference type="Proteomes" id="UP000031594"/>
    </source>
</evidence>
<keyword evidence="11" id="KW-1185">Reference proteome</keyword>
<evidence type="ECO:0000256" key="8">
    <source>
        <dbReference type="ARBA" id="ARBA00023136"/>
    </source>
</evidence>
<dbReference type="NCBIfam" id="TIGR00680">
    <property type="entry name" value="kdpA"/>
    <property type="match status" value="1"/>
</dbReference>
<dbReference type="EMBL" id="JQNX01000004">
    <property type="protein sequence ID" value="KIE58577.1"/>
    <property type="molecule type" value="Genomic_DNA"/>
</dbReference>
<sequence length="572" mass="62867">MKASDWIELGLFISILAVLNKPLGIHIYRVLDTEGKTILDVFFKPLEHLTYKICSIDRSKEQSWIEYAVGILLFNFVGMLLTYFVLRMQHFLPLNPEHIGPMAPHIAFNTAISFGTNTNWQSYIPEKEVSYFSQMVGLAFHNFTSAATGIAVAAAFVRGIVRTELKTIGNCWVDLVRITYYLLLPLSLVGALLLISQGVPQNFHAYIRYLPLDNKAHEGACIIPQGPIASQEVIKLLGTNGGGFFNANSAHPYENPTPLSNFMEMLLIFLIPSALTYYFGLSCKKLHHGWSIWVTMVLLFLVLSLSCYWLEHKGNPFFKPYGIEQLTNMEGKETRFGIFESTLFAAVTTAASCGAVNAMHDSFLPLSGMIPLFNMSLGEIIFGGVGSGLYGILLFVILSVFLFGLMIGRTPGYLGKRIGAYEIKMAVLALMIQYILILGMSALAIHSSWGTAALGNKGPHGLTEILYAFTSTSENNGSAFGGLSATSLPYAIFLALAMFFGRFFVIIPVLAIAGSLVCQKRYISQTVFPTSGALFVFILGATIFLLGALNFFPALTLGPILEHLMMGMGKMF</sequence>
<comment type="caution">
    <text evidence="10">The sequence shown here is derived from an EMBL/GenBank/DDBJ whole genome shotgun (WGS) entry which is preliminary data.</text>
</comment>
<feature type="transmembrane region" description="Helical" evidence="9">
    <location>
        <begin position="262"/>
        <end position="280"/>
    </location>
</feature>
<evidence type="ECO:0000256" key="6">
    <source>
        <dbReference type="ARBA" id="ARBA00022989"/>
    </source>
</evidence>
<feature type="transmembrane region" description="Helical" evidence="9">
    <location>
        <begin position="427"/>
        <end position="449"/>
    </location>
</feature>
<keyword evidence="8 9" id="KW-0472">Membrane</keyword>
<feature type="transmembrane region" description="Helical" evidence="9">
    <location>
        <begin position="6"/>
        <end position="28"/>
    </location>
</feature>
<evidence type="ECO:0000256" key="3">
    <source>
        <dbReference type="ARBA" id="ARBA00022538"/>
    </source>
</evidence>
<keyword evidence="5 9" id="KW-0630">Potassium</keyword>
<keyword evidence="1 9" id="KW-0813">Transport</keyword>
<keyword evidence="6 9" id="KW-1133">Transmembrane helix</keyword>
<evidence type="ECO:0000256" key="5">
    <source>
        <dbReference type="ARBA" id="ARBA00022958"/>
    </source>
</evidence>
<keyword evidence="2 9" id="KW-1003">Cell membrane</keyword>
<feature type="transmembrane region" description="Helical" evidence="9">
    <location>
        <begin position="178"/>
        <end position="199"/>
    </location>
</feature>
<dbReference type="InterPro" id="IPR004623">
    <property type="entry name" value="KdpA"/>
</dbReference>
<feature type="transmembrane region" description="Helical" evidence="9">
    <location>
        <begin position="64"/>
        <end position="86"/>
    </location>
</feature>
<dbReference type="Proteomes" id="UP000031594">
    <property type="component" value="Unassembled WGS sequence"/>
</dbReference>
<dbReference type="GO" id="GO:0016787">
    <property type="term" value="F:hydrolase activity"/>
    <property type="evidence" value="ECO:0007669"/>
    <property type="project" value="UniProtKB-KW"/>
</dbReference>
<dbReference type="PANTHER" id="PTHR30607">
    <property type="entry name" value="POTASSIUM-TRANSPORTING ATPASE A CHAIN"/>
    <property type="match status" value="1"/>
</dbReference>
<keyword evidence="7 9" id="KW-0406">Ion transport</keyword>
<keyword evidence="10" id="KW-0378">Hydrolase</keyword>
<comment type="function">
    <text evidence="9">Part of the high-affinity ATP-driven potassium transport (or Kdp) system, which catalyzes the hydrolysis of ATP coupled with the electrogenic transport of potassium into the cytoplasm. This subunit binds the extracellular potassium ions and delivers the ions to the membrane domain of KdpB through an intramembrane tunnel.</text>
</comment>
<name>A0ABR4ZWH6_9BACT</name>
<dbReference type="Pfam" id="PF03814">
    <property type="entry name" value="KdpA"/>
    <property type="match status" value="1"/>
</dbReference>
<evidence type="ECO:0000256" key="2">
    <source>
        <dbReference type="ARBA" id="ARBA00022475"/>
    </source>
</evidence>
<dbReference type="PANTHER" id="PTHR30607:SF2">
    <property type="entry name" value="POTASSIUM-TRANSPORTING ATPASE POTASSIUM-BINDING SUBUNIT"/>
    <property type="match status" value="1"/>
</dbReference>
<feature type="transmembrane region" description="Helical" evidence="9">
    <location>
        <begin position="388"/>
        <end position="407"/>
    </location>
</feature>
<protein>
    <recommendedName>
        <fullName evidence="9">Potassium-transporting ATPase potassium-binding subunit</fullName>
    </recommendedName>
    <alternativeName>
        <fullName evidence="9">ATP phosphohydrolase [potassium-transporting] A chain</fullName>
    </alternativeName>
    <alternativeName>
        <fullName evidence="9">Potassium-binding and translocating subunit A</fullName>
    </alternativeName>
    <alternativeName>
        <fullName evidence="9">Potassium-translocating ATPase A chain</fullName>
    </alternativeName>
</protein>
<feature type="transmembrane region" description="Helical" evidence="9">
    <location>
        <begin position="138"/>
        <end position="157"/>
    </location>
</feature>
<evidence type="ECO:0000256" key="9">
    <source>
        <dbReference type="HAMAP-Rule" id="MF_00275"/>
    </source>
</evidence>
<feature type="transmembrane region" description="Helical" evidence="9">
    <location>
        <begin position="292"/>
        <end position="311"/>
    </location>
</feature>
<keyword evidence="3 9" id="KW-0633">Potassium transport</keyword>
<proteinExistence type="inferred from homology"/>
<dbReference type="PIRSF" id="PIRSF001294">
    <property type="entry name" value="K_ATPaseA"/>
    <property type="match status" value="1"/>
</dbReference>
<comment type="subunit">
    <text evidence="9">The system is composed of three essential subunits: KdpA, KdpB and KdpC.</text>
</comment>
<gene>
    <name evidence="9" type="primary">kdpA</name>
    <name evidence="10" type="ORF">A946_06810</name>
</gene>
<comment type="subcellular location">
    <subcellularLocation>
        <location evidence="9">Cell membrane</location>
        <topology evidence="9">Multi-pass membrane protein</topology>
    </subcellularLocation>
</comment>
<comment type="similarity">
    <text evidence="9">Belongs to the KdpA family.</text>
</comment>
<dbReference type="RefSeq" id="WP_039721531.1">
    <property type="nucleotide sequence ID" value="NZ_JQNX01000004.1"/>
</dbReference>
<keyword evidence="4 9" id="KW-0812">Transmembrane</keyword>
<evidence type="ECO:0000256" key="7">
    <source>
        <dbReference type="ARBA" id="ARBA00023065"/>
    </source>
</evidence>
<accession>A0ABR4ZWH6</accession>
<reference evidence="10 11" key="1">
    <citation type="submission" date="2014-08" db="EMBL/GenBank/DDBJ databases">
        <title>Methylacidiphilum kamchatkense strain Kam1 draft genome sequence.</title>
        <authorList>
            <person name="Birkeland N.-K."/>
            <person name="Erikstad H.A."/>
        </authorList>
    </citation>
    <scope>NUCLEOTIDE SEQUENCE [LARGE SCALE GENOMIC DNA]</scope>
    <source>
        <strain evidence="10 11">Kam1</strain>
    </source>
</reference>
<evidence type="ECO:0000313" key="10">
    <source>
        <dbReference type="EMBL" id="KIE58577.1"/>
    </source>
</evidence>
<dbReference type="HAMAP" id="MF_00275">
    <property type="entry name" value="KdpA"/>
    <property type="match status" value="1"/>
</dbReference>
<organism evidence="10 11">
    <name type="scientific">Methylacidiphilum kamchatkense Kam1</name>
    <dbReference type="NCBI Taxonomy" id="1202785"/>
    <lineage>
        <taxon>Bacteria</taxon>
        <taxon>Pseudomonadati</taxon>
        <taxon>Verrucomicrobiota</taxon>
        <taxon>Methylacidiphilae</taxon>
        <taxon>Methylacidiphilales</taxon>
        <taxon>Methylacidiphilaceae</taxon>
        <taxon>Methylacidiphilum (ex Ratnadevi et al. 2023)</taxon>
    </lineage>
</organism>